<dbReference type="Proteomes" id="UP000193986">
    <property type="component" value="Unassembled WGS sequence"/>
</dbReference>
<sequence length="98" mass="11347">MPLQSPVRRRKQIFPLASTVPPFSQSLIRFRCTVFRPRRSIRPSLRHLRLMALDLHTPTVGDGRKAIMLLGWTAVHYQFSYIGHITFDEFLTQGIVTV</sequence>
<keyword evidence="2" id="KW-1185">Reference proteome</keyword>
<evidence type="ECO:0000313" key="2">
    <source>
        <dbReference type="Proteomes" id="UP000193986"/>
    </source>
</evidence>
<organism evidence="1 2">
    <name type="scientific">Naematelia encephala</name>
    <dbReference type="NCBI Taxonomy" id="71784"/>
    <lineage>
        <taxon>Eukaryota</taxon>
        <taxon>Fungi</taxon>
        <taxon>Dikarya</taxon>
        <taxon>Basidiomycota</taxon>
        <taxon>Agaricomycotina</taxon>
        <taxon>Tremellomycetes</taxon>
        <taxon>Tremellales</taxon>
        <taxon>Naemateliaceae</taxon>
        <taxon>Naematelia</taxon>
    </lineage>
</organism>
<dbReference type="EMBL" id="MCFC01000093">
    <property type="protein sequence ID" value="ORY22444.1"/>
    <property type="molecule type" value="Genomic_DNA"/>
</dbReference>
<proteinExistence type="predicted"/>
<evidence type="ECO:0000313" key="1">
    <source>
        <dbReference type="EMBL" id="ORY22444.1"/>
    </source>
</evidence>
<comment type="caution">
    <text evidence="1">The sequence shown here is derived from an EMBL/GenBank/DDBJ whole genome shotgun (WGS) entry which is preliminary data.</text>
</comment>
<protein>
    <submittedName>
        <fullName evidence="1">Uncharacterized protein</fullName>
    </submittedName>
</protein>
<accession>A0A1Y2AIX3</accession>
<gene>
    <name evidence="1" type="ORF">BCR39DRAFT_385238</name>
</gene>
<dbReference type="InParanoid" id="A0A1Y2AIX3"/>
<reference evidence="1 2" key="1">
    <citation type="submission" date="2016-07" db="EMBL/GenBank/DDBJ databases">
        <title>Pervasive Adenine N6-methylation of Active Genes in Fungi.</title>
        <authorList>
            <consortium name="DOE Joint Genome Institute"/>
            <person name="Mondo S.J."/>
            <person name="Dannebaum R.O."/>
            <person name="Kuo R.C."/>
            <person name="Labutti K."/>
            <person name="Haridas S."/>
            <person name="Kuo A."/>
            <person name="Salamov A."/>
            <person name="Ahrendt S.R."/>
            <person name="Lipzen A."/>
            <person name="Sullivan W."/>
            <person name="Andreopoulos W.B."/>
            <person name="Clum A."/>
            <person name="Lindquist E."/>
            <person name="Daum C."/>
            <person name="Ramamoorthy G.K."/>
            <person name="Gryganskyi A."/>
            <person name="Culley D."/>
            <person name="Magnuson J.K."/>
            <person name="James T.Y."/>
            <person name="O'Malley M.A."/>
            <person name="Stajich J.E."/>
            <person name="Spatafora J.W."/>
            <person name="Visel A."/>
            <person name="Grigoriev I.V."/>
        </authorList>
    </citation>
    <scope>NUCLEOTIDE SEQUENCE [LARGE SCALE GENOMIC DNA]</scope>
    <source>
        <strain evidence="1 2">68-887.2</strain>
    </source>
</reference>
<name>A0A1Y2AIX3_9TREE</name>
<dbReference type="AlphaFoldDB" id="A0A1Y2AIX3"/>